<protein>
    <submittedName>
        <fullName evidence="3">ATP-binding protein</fullName>
    </submittedName>
</protein>
<evidence type="ECO:0000313" key="4">
    <source>
        <dbReference type="Proteomes" id="UP001145481"/>
    </source>
</evidence>
<dbReference type="GO" id="GO:0005524">
    <property type="term" value="F:ATP binding"/>
    <property type="evidence" value="ECO:0007669"/>
    <property type="project" value="UniProtKB-KW"/>
</dbReference>
<feature type="domain" description="Nephrocystin 3-like N-terminal" evidence="2">
    <location>
        <begin position="281"/>
        <end position="403"/>
    </location>
</feature>
<proteinExistence type="predicted"/>
<reference evidence="3" key="1">
    <citation type="submission" date="2022-07" db="EMBL/GenBank/DDBJ databases">
        <title>Genome-based characterization of novel serogroup A variants of Pasteurella multocida.</title>
        <authorList>
            <person name="Prajapati A."/>
            <person name="Yogisharadhya R."/>
            <person name="Mohanty N."/>
            <person name="Chanda M."/>
            <person name="Mendem S.K."/>
            <person name="Siddaramappa S."/>
            <person name="Shivachandra S.B."/>
        </authorList>
    </citation>
    <scope>NUCLEOTIDE SEQUENCE</scope>
    <source>
        <strain evidence="3">NIVEDIPm19</strain>
    </source>
</reference>
<evidence type="ECO:0000259" key="2">
    <source>
        <dbReference type="Pfam" id="PF24883"/>
    </source>
</evidence>
<keyword evidence="3" id="KW-0067">ATP-binding</keyword>
<accession>A0A9X3UQR9</accession>
<dbReference type="SUPFAM" id="SSF52540">
    <property type="entry name" value="P-loop containing nucleoside triphosphate hydrolases"/>
    <property type="match status" value="1"/>
</dbReference>
<dbReference type="Pfam" id="PF24883">
    <property type="entry name" value="NPHP3_N"/>
    <property type="match status" value="1"/>
</dbReference>
<organism evidence="3 4">
    <name type="scientific">Pasteurella multocida</name>
    <dbReference type="NCBI Taxonomy" id="747"/>
    <lineage>
        <taxon>Bacteria</taxon>
        <taxon>Pseudomonadati</taxon>
        <taxon>Pseudomonadota</taxon>
        <taxon>Gammaproteobacteria</taxon>
        <taxon>Pasteurellales</taxon>
        <taxon>Pasteurellaceae</taxon>
        <taxon>Pasteurella</taxon>
    </lineage>
</organism>
<evidence type="ECO:0000256" key="1">
    <source>
        <dbReference type="ARBA" id="ARBA00022737"/>
    </source>
</evidence>
<dbReference type="AlphaFoldDB" id="A0A9X3UQR9"/>
<keyword evidence="3" id="KW-0547">Nucleotide-binding</keyword>
<dbReference type="InterPro" id="IPR027417">
    <property type="entry name" value="P-loop_NTPase"/>
</dbReference>
<dbReference type="RefSeq" id="WP_271342929.1">
    <property type="nucleotide sequence ID" value="NZ_JANJHC010000009.1"/>
</dbReference>
<dbReference type="InterPro" id="IPR056884">
    <property type="entry name" value="NPHP3-like_N"/>
</dbReference>
<name>A0A9X3UQR9_PASMD</name>
<gene>
    <name evidence="3" type="ORF">NM948_05795</name>
</gene>
<dbReference type="EMBL" id="JANJHC010000009">
    <property type="protein sequence ID" value="MDA5623056.1"/>
    <property type="molecule type" value="Genomic_DNA"/>
</dbReference>
<sequence>MSLNHAHEGYEYQDLIASYFILKEVLLGNLDSKFSIDKKNIENDRFDDIVIKNSKEIQRKQIKYSNRDTGKKLTKDYLSVDSYYQIALHCLYETWKNLGAYNTEFRLCLAWDEPIDDNITGVLIEQSSDISSFATFPTKIFKIDLDKLWIECTDSNTSNFNGWNSLKNHVIKYKIDRQDFKKFCDELIIEVAFPKASLDFNRPDNLENILIEQAEKLGIGHYPNNDVYINDFLVRLAKLAGNYRTRSAEVSVTDVLIELRVKTDFGKIEQKFDVDANLNVTSDSDYSSFLTEIHNKKTILFGEPGSGKSWFLTNFINYLLQKNIPVVRHYCFTGTDDDLLLDRIKTDTFYGNLVSSILEEFPDLITEKRNRYVANLSELNILLSKIEDPFILIIDGLDHIERVLKNSKELSEDRTRIIEAISRLEAPENISIVLGSQNVEEIKFLTEDFNYQKILIPKWTINSTKQLMDKFSRKDINFGKDNLSELLYKKSEGNPLYLTYILRSIENIQQVSQEQIESLPQYDFNLQSYYKHLTAQLERNTTADTLSCLDFSLYKNELKEIVKPVYMMEKDLKILSPVIIENASRGGIRLYHDSFRRFNLERLNEEAIQELHENIAFWLEEKGFYLIVP</sequence>
<evidence type="ECO:0000313" key="3">
    <source>
        <dbReference type="EMBL" id="MDA5623056.1"/>
    </source>
</evidence>
<dbReference type="Proteomes" id="UP001145481">
    <property type="component" value="Unassembled WGS sequence"/>
</dbReference>
<comment type="caution">
    <text evidence="3">The sequence shown here is derived from an EMBL/GenBank/DDBJ whole genome shotgun (WGS) entry which is preliminary data.</text>
</comment>
<dbReference type="Gene3D" id="3.40.50.300">
    <property type="entry name" value="P-loop containing nucleotide triphosphate hydrolases"/>
    <property type="match status" value="1"/>
</dbReference>
<keyword evidence="1" id="KW-0677">Repeat</keyword>